<keyword evidence="2" id="KW-1185">Reference proteome</keyword>
<dbReference type="InterPro" id="IPR011990">
    <property type="entry name" value="TPR-like_helical_dom_sf"/>
</dbReference>
<dbReference type="EMBL" id="SKBN01000002">
    <property type="protein sequence ID" value="TGJ88505.1"/>
    <property type="molecule type" value="Genomic_DNA"/>
</dbReference>
<organism evidence="1 2">
    <name type="scientific">Xylaria hypoxylon</name>
    <dbReference type="NCBI Taxonomy" id="37992"/>
    <lineage>
        <taxon>Eukaryota</taxon>
        <taxon>Fungi</taxon>
        <taxon>Dikarya</taxon>
        <taxon>Ascomycota</taxon>
        <taxon>Pezizomycotina</taxon>
        <taxon>Sordariomycetes</taxon>
        <taxon>Xylariomycetidae</taxon>
        <taxon>Xylariales</taxon>
        <taxon>Xylariaceae</taxon>
        <taxon>Xylaria</taxon>
    </lineage>
</organism>
<proteinExistence type="predicted"/>
<accession>A0A4Z0ZA64</accession>
<dbReference type="AlphaFoldDB" id="A0A4Z0ZA64"/>
<comment type="caution">
    <text evidence="1">The sequence shown here is derived from an EMBL/GenBank/DDBJ whole genome shotgun (WGS) entry which is preliminary data.</text>
</comment>
<evidence type="ECO:0000313" key="2">
    <source>
        <dbReference type="Proteomes" id="UP000297716"/>
    </source>
</evidence>
<dbReference type="SUPFAM" id="SSF48452">
    <property type="entry name" value="TPR-like"/>
    <property type="match status" value="1"/>
</dbReference>
<reference evidence="1 2" key="1">
    <citation type="submission" date="2019-03" db="EMBL/GenBank/DDBJ databases">
        <title>Draft genome sequence of Xylaria hypoxylon DSM 108379, a ubiquitous saprotrophic-parasitic fungi on hardwood.</title>
        <authorList>
            <person name="Buettner E."/>
            <person name="Leonhardt S."/>
            <person name="Gebauer A.M."/>
            <person name="Liers C."/>
            <person name="Hofrichter M."/>
            <person name="Kellner H."/>
        </authorList>
    </citation>
    <scope>NUCLEOTIDE SEQUENCE [LARGE SCALE GENOMIC DNA]</scope>
    <source>
        <strain evidence="1 2">DSM 108379</strain>
    </source>
</reference>
<dbReference type="OrthoDB" id="4716374at2759"/>
<protein>
    <submittedName>
        <fullName evidence="1">Uncharacterized protein</fullName>
    </submittedName>
</protein>
<evidence type="ECO:0000313" key="1">
    <source>
        <dbReference type="EMBL" id="TGJ88505.1"/>
    </source>
</evidence>
<sequence length="160" mass="17585">MAFETTAFDLTAEEKHATLGEIRCLVLGTGALIARAKKYKSPHDYAEALSSINRALTLATDADACDPSLAPLATCYLYKGHILLGLKLEKDAHEAYAKAAATETREFTDATAPRDEAKRILRYWDRTKVSKRNEKRPAVQDADARFILSLPGKGSPASRF</sequence>
<dbReference type="Proteomes" id="UP000297716">
    <property type="component" value="Unassembled WGS sequence"/>
</dbReference>
<name>A0A4Z0ZA64_9PEZI</name>
<gene>
    <name evidence="1" type="ORF">E0Z10_g257</name>
</gene>